<proteinExistence type="predicted"/>
<feature type="transmembrane region" description="Helical" evidence="1">
    <location>
        <begin position="183"/>
        <end position="207"/>
    </location>
</feature>
<feature type="transmembrane region" description="Helical" evidence="1">
    <location>
        <begin position="16"/>
        <end position="36"/>
    </location>
</feature>
<dbReference type="SUPFAM" id="SSF81321">
    <property type="entry name" value="Family A G protein-coupled receptor-like"/>
    <property type="match status" value="1"/>
</dbReference>
<evidence type="ECO:0000313" key="3">
    <source>
        <dbReference type="Proteomes" id="UP000614601"/>
    </source>
</evidence>
<dbReference type="Proteomes" id="UP000783686">
    <property type="component" value="Unassembled WGS sequence"/>
</dbReference>
<accession>A0A811KTJ8</accession>
<comment type="caution">
    <text evidence="2">The sequence shown here is derived from an EMBL/GenBank/DDBJ whole genome shotgun (WGS) entry which is preliminary data.</text>
</comment>
<organism evidence="2 3">
    <name type="scientific">Bursaphelenchus okinawaensis</name>
    <dbReference type="NCBI Taxonomy" id="465554"/>
    <lineage>
        <taxon>Eukaryota</taxon>
        <taxon>Metazoa</taxon>
        <taxon>Ecdysozoa</taxon>
        <taxon>Nematoda</taxon>
        <taxon>Chromadorea</taxon>
        <taxon>Rhabditida</taxon>
        <taxon>Tylenchina</taxon>
        <taxon>Tylenchomorpha</taxon>
        <taxon>Aphelenchoidea</taxon>
        <taxon>Aphelenchoididae</taxon>
        <taxon>Bursaphelenchus</taxon>
    </lineage>
</organism>
<dbReference type="OrthoDB" id="5862640at2759"/>
<dbReference type="EMBL" id="CAJFCW020000004">
    <property type="protein sequence ID" value="CAG9112140.1"/>
    <property type="molecule type" value="Genomic_DNA"/>
</dbReference>
<sequence>MPTVETEFNVSDIQKTLFMCSLYVTLGTVAVTANLLNMMMFLTHRELRTNHIFLIALDFGEMINGLSYVLTGIGRGTHALQGDYGQPISVHECFFHKYWPVFLIMGTEIPALMTMLQSFERVVAVEKASLYNKIFIADFKPYWIMVVFGTEMVFILTAALSSWHNARINSDKHCAIISSTAGFYSTFHFLFIVMAYMVSFVSLYTIYHFSQKRKKEQEKTVMSSNNNKADKQLKVFMIMTAMDIVLVFIPGFVMLGAKWQFFAPNDITVSLTYSTTGFISLVHIFINYYFNEQFRRQVRWWRNKVMGKSPPEPSRMNVTVMAVTVTPKRTVTHFNNKTI</sequence>
<evidence type="ECO:0008006" key="4">
    <source>
        <dbReference type="Google" id="ProtNLM"/>
    </source>
</evidence>
<dbReference type="InterPro" id="IPR047130">
    <property type="entry name" value="7TM_GPCR_Srsx_nematod"/>
</dbReference>
<dbReference type="Proteomes" id="UP000614601">
    <property type="component" value="Unassembled WGS sequence"/>
</dbReference>
<feature type="transmembrane region" description="Helical" evidence="1">
    <location>
        <begin position="235"/>
        <end position="255"/>
    </location>
</feature>
<dbReference type="PANTHER" id="PTHR23360">
    <property type="entry name" value="G-PROTEIN COUPLED RECEPTORS FAMILY 1 PROFILE DOMAIN-CONTAINING PROTEIN-RELATED"/>
    <property type="match status" value="1"/>
</dbReference>
<gene>
    <name evidence="2" type="ORF">BOKJ2_LOCUS8138</name>
</gene>
<protein>
    <recommendedName>
        <fullName evidence="4">G_PROTEIN_RECEP_F1_2 domain-containing protein</fullName>
    </recommendedName>
</protein>
<evidence type="ECO:0000313" key="2">
    <source>
        <dbReference type="EMBL" id="CAD5218928.1"/>
    </source>
</evidence>
<feature type="transmembrane region" description="Helical" evidence="1">
    <location>
        <begin position="142"/>
        <end position="163"/>
    </location>
</feature>
<keyword evidence="1" id="KW-1133">Transmembrane helix</keyword>
<dbReference type="PANTHER" id="PTHR23360:SF69">
    <property type="entry name" value="G-PROTEIN COUPLED RECEPTORS FAMILY 1 PROFILE DOMAIN-CONTAINING PROTEIN-RELATED"/>
    <property type="match status" value="1"/>
</dbReference>
<reference evidence="2" key="1">
    <citation type="submission" date="2020-09" db="EMBL/GenBank/DDBJ databases">
        <authorList>
            <person name="Kikuchi T."/>
        </authorList>
    </citation>
    <scope>NUCLEOTIDE SEQUENCE</scope>
    <source>
        <strain evidence="2">SH1</strain>
    </source>
</reference>
<name>A0A811KTJ8_9BILA</name>
<keyword evidence="1" id="KW-0472">Membrane</keyword>
<dbReference type="Gene3D" id="1.20.1070.10">
    <property type="entry name" value="Rhodopsin 7-helix transmembrane proteins"/>
    <property type="match status" value="1"/>
</dbReference>
<feature type="transmembrane region" description="Helical" evidence="1">
    <location>
        <begin position="267"/>
        <end position="290"/>
    </location>
</feature>
<dbReference type="CDD" id="cd00637">
    <property type="entry name" value="7tm_classA_rhodopsin-like"/>
    <property type="match status" value="1"/>
</dbReference>
<keyword evidence="1" id="KW-0812">Transmembrane</keyword>
<dbReference type="AlphaFoldDB" id="A0A811KTJ8"/>
<evidence type="ECO:0000256" key="1">
    <source>
        <dbReference type="SAM" id="Phobius"/>
    </source>
</evidence>
<dbReference type="EMBL" id="CAJFDH010000004">
    <property type="protein sequence ID" value="CAD5218928.1"/>
    <property type="molecule type" value="Genomic_DNA"/>
</dbReference>
<keyword evidence="3" id="KW-1185">Reference proteome</keyword>